<dbReference type="PANTHER" id="PTHR43586">
    <property type="entry name" value="CYSTEINE DESULFURASE"/>
    <property type="match status" value="1"/>
</dbReference>
<dbReference type="Gene3D" id="3.90.1150.10">
    <property type="entry name" value="Aspartate Aminotransferase, domain 1"/>
    <property type="match status" value="1"/>
</dbReference>
<dbReference type="EMBL" id="JADCUA010000018">
    <property type="protein sequence ID" value="KAH9833420.1"/>
    <property type="molecule type" value="Genomic_DNA"/>
</dbReference>
<dbReference type="InterPro" id="IPR015422">
    <property type="entry name" value="PyrdxlP-dep_Trfase_small"/>
</dbReference>
<protein>
    <submittedName>
        <fullName evidence="2">PLP-dependent transferase</fullName>
    </submittedName>
</protein>
<keyword evidence="2" id="KW-0808">Transferase</keyword>
<gene>
    <name evidence="2" type="ORF">C8Q71DRAFT_725653</name>
</gene>
<dbReference type="GeneID" id="72002443"/>
<dbReference type="PANTHER" id="PTHR43586:SF21">
    <property type="entry name" value="PYRIDOXAL PHOSPHATE (PLP)-DEPENDENT ASPARTATE AMINOTRANSFERASE SUPERFAMILY"/>
    <property type="match status" value="1"/>
</dbReference>
<evidence type="ECO:0000313" key="3">
    <source>
        <dbReference type="Proteomes" id="UP000814176"/>
    </source>
</evidence>
<dbReference type="InterPro" id="IPR015421">
    <property type="entry name" value="PyrdxlP-dep_Trfase_major"/>
</dbReference>
<dbReference type="Pfam" id="PF00266">
    <property type="entry name" value="Aminotran_5"/>
    <property type="match status" value="1"/>
</dbReference>
<dbReference type="Gene3D" id="3.40.640.10">
    <property type="entry name" value="Type I PLP-dependent aspartate aminotransferase-like (Major domain)"/>
    <property type="match status" value="1"/>
</dbReference>
<dbReference type="Proteomes" id="UP000814176">
    <property type="component" value="Unassembled WGS sequence"/>
</dbReference>
<dbReference type="InterPro" id="IPR015424">
    <property type="entry name" value="PyrdxlP-dep_Trfase"/>
</dbReference>
<dbReference type="RefSeq" id="XP_047776160.1">
    <property type="nucleotide sequence ID" value="XM_047921711.1"/>
</dbReference>
<dbReference type="InterPro" id="IPR000192">
    <property type="entry name" value="Aminotrans_V_dom"/>
</dbReference>
<keyword evidence="3" id="KW-1185">Reference proteome</keyword>
<reference evidence="2 3" key="1">
    <citation type="journal article" date="2021" name="Environ. Microbiol.">
        <title>Gene family expansions and transcriptome signatures uncover fungal adaptations to wood decay.</title>
        <authorList>
            <person name="Hage H."/>
            <person name="Miyauchi S."/>
            <person name="Viragh M."/>
            <person name="Drula E."/>
            <person name="Min B."/>
            <person name="Chaduli D."/>
            <person name="Navarro D."/>
            <person name="Favel A."/>
            <person name="Norest M."/>
            <person name="Lesage-Meessen L."/>
            <person name="Balint B."/>
            <person name="Merenyi Z."/>
            <person name="de Eugenio L."/>
            <person name="Morin E."/>
            <person name="Martinez A.T."/>
            <person name="Baldrian P."/>
            <person name="Stursova M."/>
            <person name="Martinez M.J."/>
            <person name="Novotny C."/>
            <person name="Magnuson J.K."/>
            <person name="Spatafora J.W."/>
            <person name="Maurice S."/>
            <person name="Pangilinan J."/>
            <person name="Andreopoulos W."/>
            <person name="LaButti K."/>
            <person name="Hundley H."/>
            <person name="Na H."/>
            <person name="Kuo A."/>
            <person name="Barry K."/>
            <person name="Lipzen A."/>
            <person name="Henrissat B."/>
            <person name="Riley R."/>
            <person name="Ahrendt S."/>
            <person name="Nagy L.G."/>
            <person name="Grigoriev I.V."/>
            <person name="Martin F."/>
            <person name="Rosso M.N."/>
        </authorList>
    </citation>
    <scope>NUCLEOTIDE SEQUENCE [LARGE SCALE GENOMIC DNA]</scope>
    <source>
        <strain evidence="2 3">CIRM-BRFM 1785</strain>
    </source>
</reference>
<feature type="domain" description="Aminotransferase class V" evidence="1">
    <location>
        <begin position="22"/>
        <end position="420"/>
    </location>
</feature>
<sequence>MPSLDIATVRSAFPALSSGFLYADNAGGSQCLADAVAHISDYLLNTNVQLGADYAVSQKSTSRVASGADAAKELFNADSVDEVAFGSSATMLVENLTRAIEKDVNEGDEIIVTGEHEVLVYRPANAGPWKRLAARRGAIIKLWRPSQIAASPNNPYAVSLQLEALLPLVTAKTRLLAFTACSNILGSVVPVKQIVRAVREKARELGVPKLEVCVDCVAYAPHRRIDVKDWDIEYCVFSVYKVYGPHASVLYIRAPALTHSLSSLAHHFLSVDTKPYKVQPGGPGYEIVYGCTAVPPYLKSLAPSGALADAYDLIAEHEQTLLTPLLAYLRGKTDRGVRVVGDEYEGPSRVPTVSFVVAGERPIRSKDVVKAFDDRGDIGIRYGHFYAYTLVDTLQPKLNVDDAVVRISFVHYNTVEEVEKIIKVLDEVLA</sequence>
<proteinExistence type="predicted"/>
<organism evidence="2 3">
    <name type="scientific">Rhodofomes roseus</name>
    <dbReference type="NCBI Taxonomy" id="34475"/>
    <lineage>
        <taxon>Eukaryota</taxon>
        <taxon>Fungi</taxon>
        <taxon>Dikarya</taxon>
        <taxon>Basidiomycota</taxon>
        <taxon>Agaricomycotina</taxon>
        <taxon>Agaricomycetes</taxon>
        <taxon>Polyporales</taxon>
        <taxon>Rhodofomes</taxon>
    </lineage>
</organism>
<evidence type="ECO:0000259" key="1">
    <source>
        <dbReference type="Pfam" id="PF00266"/>
    </source>
</evidence>
<accession>A0ABQ8K8B2</accession>
<name>A0ABQ8K8B2_9APHY</name>
<comment type="caution">
    <text evidence="2">The sequence shown here is derived from an EMBL/GenBank/DDBJ whole genome shotgun (WGS) entry which is preliminary data.</text>
</comment>
<dbReference type="SUPFAM" id="SSF53383">
    <property type="entry name" value="PLP-dependent transferases"/>
    <property type="match status" value="1"/>
</dbReference>
<dbReference type="GO" id="GO:0016740">
    <property type="term" value="F:transferase activity"/>
    <property type="evidence" value="ECO:0007669"/>
    <property type="project" value="UniProtKB-KW"/>
</dbReference>
<evidence type="ECO:0000313" key="2">
    <source>
        <dbReference type="EMBL" id="KAH9833420.1"/>
    </source>
</evidence>